<dbReference type="GO" id="GO:0008177">
    <property type="term" value="F:succinate dehydrogenase (quinone) activity"/>
    <property type="evidence" value="ECO:0007669"/>
    <property type="project" value="UniProtKB-EC"/>
</dbReference>
<dbReference type="Pfam" id="PF00890">
    <property type="entry name" value="FAD_binding_2"/>
    <property type="match status" value="1"/>
</dbReference>
<dbReference type="InterPro" id="IPR027477">
    <property type="entry name" value="Succ_DH/fumarate_Rdtase_cat_sf"/>
</dbReference>
<evidence type="ECO:0000256" key="13">
    <source>
        <dbReference type="ARBA" id="ARBA00049220"/>
    </source>
</evidence>
<dbReference type="Pfam" id="PF02910">
    <property type="entry name" value="Succ_DH_flav_C"/>
    <property type="match status" value="1"/>
</dbReference>
<dbReference type="FunFam" id="3.90.700.10:FF:000001">
    <property type="entry name" value="Mitochondrial succinate dehydrogenase flavoprotein subunit"/>
    <property type="match status" value="1"/>
</dbReference>
<dbReference type="Gene3D" id="1.20.58.100">
    <property type="entry name" value="Fumarate reductase/succinate dehydrogenase flavoprotein-like, C-terminal domain"/>
    <property type="match status" value="1"/>
</dbReference>
<evidence type="ECO:0000256" key="5">
    <source>
        <dbReference type="ARBA" id="ARBA00012792"/>
    </source>
</evidence>
<dbReference type="InterPro" id="IPR014006">
    <property type="entry name" value="Succ_Dhase_FrdA_Gneg"/>
</dbReference>
<keyword evidence="9" id="KW-0274">FAD</keyword>
<keyword evidence="10" id="KW-0249">Electron transport</keyword>
<feature type="domain" description="Fumarate reductase/succinate dehydrogenase flavoprotein-like C-terminal" evidence="16">
    <location>
        <begin position="446"/>
        <end position="572"/>
    </location>
</feature>
<dbReference type="SUPFAM" id="SSF56425">
    <property type="entry name" value="Succinate dehydrogenase/fumarate reductase flavoprotein, catalytic domain"/>
    <property type="match status" value="1"/>
</dbReference>
<dbReference type="Gene3D" id="4.10.80.40">
    <property type="entry name" value="succinate dehydrogenase protein domain"/>
    <property type="match status" value="1"/>
</dbReference>
<dbReference type="PANTHER" id="PTHR11632">
    <property type="entry name" value="SUCCINATE DEHYDROGENASE 2 FLAVOPROTEIN SUBUNIT"/>
    <property type="match status" value="1"/>
</dbReference>
<evidence type="ECO:0000256" key="6">
    <source>
        <dbReference type="ARBA" id="ARBA00019965"/>
    </source>
</evidence>
<dbReference type="InterPro" id="IPR003953">
    <property type="entry name" value="FAD-dep_OxRdtase_2_FAD-bd"/>
</dbReference>
<dbReference type="SUPFAM" id="SSF46977">
    <property type="entry name" value="Succinate dehydrogenase/fumarate reductase flavoprotein C-terminal domain"/>
    <property type="match status" value="1"/>
</dbReference>
<evidence type="ECO:0000256" key="12">
    <source>
        <dbReference type="ARBA" id="ARBA00023136"/>
    </source>
</evidence>
<keyword evidence="7" id="KW-0813">Transport</keyword>
<reference evidence="17" key="1">
    <citation type="submission" date="2020-01" db="EMBL/GenBank/DDBJ databases">
        <authorList>
            <person name="Meier V. D."/>
            <person name="Meier V D."/>
        </authorList>
    </citation>
    <scope>NUCLEOTIDE SEQUENCE</scope>
    <source>
        <strain evidence="17">HLG_WM_MAG_06</strain>
    </source>
</reference>
<evidence type="ECO:0000256" key="9">
    <source>
        <dbReference type="ARBA" id="ARBA00022827"/>
    </source>
</evidence>
<dbReference type="FunFam" id="1.20.58.100:FF:000001">
    <property type="entry name" value="Succinate dehydrogenase flavoprotein subunit (SdhA)"/>
    <property type="match status" value="1"/>
</dbReference>
<evidence type="ECO:0000256" key="4">
    <source>
        <dbReference type="ARBA" id="ARBA00008040"/>
    </source>
</evidence>
<feature type="domain" description="FAD-dependent oxidoreductase 2 FAD-binding" evidence="15">
    <location>
        <begin position="9"/>
        <end position="391"/>
    </location>
</feature>
<evidence type="ECO:0000256" key="2">
    <source>
        <dbReference type="ARBA" id="ARBA00004515"/>
    </source>
</evidence>
<comment type="pathway">
    <text evidence="3">Carbohydrate metabolism; tricarboxylic acid cycle; fumarate from succinate (bacterial route): step 1/1.</text>
</comment>
<evidence type="ECO:0000256" key="1">
    <source>
        <dbReference type="ARBA" id="ARBA00001974"/>
    </source>
</evidence>
<dbReference type="EC" id="1.3.5.1" evidence="5"/>
<dbReference type="EMBL" id="CACVAP010000012">
    <property type="protein sequence ID" value="CAA6799086.1"/>
    <property type="molecule type" value="Genomic_DNA"/>
</dbReference>
<protein>
    <recommendedName>
        <fullName evidence="6">Succinate dehydrogenase flavoprotein subunit</fullName>
        <ecNumber evidence="5">1.3.5.1</ecNumber>
    </recommendedName>
</protein>
<evidence type="ECO:0000313" key="17">
    <source>
        <dbReference type="EMBL" id="CAA6799086.1"/>
    </source>
</evidence>
<organism evidence="17">
    <name type="scientific">uncultured Sulfurovum sp</name>
    <dbReference type="NCBI Taxonomy" id="269237"/>
    <lineage>
        <taxon>Bacteria</taxon>
        <taxon>Pseudomonadati</taxon>
        <taxon>Campylobacterota</taxon>
        <taxon>Epsilonproteobacteria</taxon>
        <taxon>Campylobacterales</taxon>
        <taxon>Sulfurovaceae</taxon>
        <taxon>Sulfurovum</taxon>
        <taxon>environmental samples</taxon>
    </lineage>
</organism>
<dbReference type="PIRSF" id="PIRSF000171">
    <property type="entry name" value="SDHA_APRA_LASPO"/>
    <property type="match status" value="1"/>
</dbReference>
<dbReference type="InterPro" id="IPR030664">
    <property type="entry name" value="SdhA/FrdA/AprA"/>
</dbReference>
<dbReference type="AlphaFoldDB" id="A0A6S6RU22"/>
<accession>A0A6S6RU22</accession>
<proteinExistence type="inferred from homology"/>
<keyword evidence="8" id="KW-0285">Flavoprotein</keyword>
<feature type="active site" description="Proton acceptor" evidence="14">
    <location>
        <position position="276"/>
    </location>
</feature>
<dbReference type="Gene3D" id="3.50.50.60">
    <property type="entry name" value="FAD/NAD(P)-binding domain"/>
    <property type="match status" value="1"/>
</dbReference>
<comment type="cofactor">
    <cofactor evidence="1">
        <name>FAD</name>
        <dbReference type="ChEBI" id="CHEBI:57692"/>
    </cofactor>
</comment>
<gene>
    <name evidence="17" type="ORF">HELGO_WM29655</name>
</gene>
<dbReference type="Gene3D" id="3.90.700.10">
    <property type="entry name" value="Succinate dehydrogenase/fumarate reductase flavoprotein, catalytic domain"/>
    <property type="match status" value="1"/>
</dbReference>
<dbReference type="SUPFAM" id="SSF51905">
    <property type="entry name" value="FAD/NAD(P)-binding domain"/>
    <property type="match status" value="1"/>
</dbReference>
<dbReference type="InterPro" id="IPR015939">
    <property type="entry name" value="Fum_Rdtase/Succ_DH_flav-like_C"/>
</dbReference>
<dbReference type="PANTHER" id="PTHR11632:SF51">
    <property type="entry name" value="SUCCINATE DEHYDROGENASE [UBIQUINONE] FLAVOPROTEIN SUBUNIT, MITOCHONDRIAL"/>
    <property type="match status" value="1"/>
</dbReference>
<keyword evidence="11 17" id="KW-0560">Oxidoreductase</keyword>
<dbReference type="GO" id="GO:0009055">
    <property type="term" value="F:electron transfer activity"/>
    <property type="evidence" value="ECO:0007669"/>
    <property type="project" value="TreeGrafter"/>
</dbReference>
<dbReference type="PROSITE" id="PS00504">
    <property type="entry name" value="FRD_SDH_FAD_BINDING"/>
    <property type="match status" value="1"/>
</dbReference>
<sequence>MSIKIHEYDAVIVGSGLAGLAAAKELTEAGKKTAVITKLHPLRSHSGAAQGGINAALSPDDSTELHEFDTVKGSDYLADQDCVELMCTKAPETIRWAERMGAVFSRNEEGNIAIRPFGGQSKPRACFAKDRTGLTLLQTIYEQANRAGIEVFDEWYCSDLIYEDGKVSGVVAYDIKTSEPAIFNAKVTMFATGGHGRAYRFNSNAHANTGDSLSIVARKGLPLEDMEFVQFHPSGLGGSGVLISEAARGEGGRLYNSEGERFMSKYAPNAMELASRDVVSRAIMEEVRQGRGVGKDGQSMNLDLTHLDPEIIYTKLPELRELAIAFQGQDMVKEAIHISATAHYAMGGIPTNINCQVEKNAAKELVEGFYAAGECSCVSVHGANRLGANSLLEAMFFGRHAGENMVKAIDAGIELRPAKASDADACINEMRTILTSNGMERVPALREELQAGMTKNAGVFRSKDSLEEQLVLINELLGRFKGIRIDDKSKTFNTDLQEATELGHMLEFSKFIVDGALNREESRGGHYREDFTSRNDEKFMKHTYAYMDKDFKMRSEWGEVVQGKFEPVERKY</sequence>
<evidence type="ECO:0000256" key="11">
    <source>
        <dbReference type="ARBA" id="ARBA00023002"/>
    </source>
</evidence>
<dbReference type="InterPro" id="IPR003952">
    <property type="entry name" value="FRD_SDH_FAD_BS"/>
</dbReference>
<evidence type="ECO:0000259" key="15">
    <source>
        <dbReference type="Pfam" id="PF00890"/>
    </source>
</evidence>
<dbReference type="InterPro" id="IPR037099">
    <property type="entry name" value="Fum_R/Succ_DH_flav-like_C_sf"/>
</dbReference>
<comment type="subcellular location">
    <subcellularLocation>
        <location evidence="2">Cell inner membrane</location>
        <topology evidence="2">Peripheral membrane protein</topology>
        <orientation evidence="2">Cytoplasmic side</orientation>
    </subcellularLocation>
</comment>
<dbReference type="GO" id="GO:0005886">
    <property type="term" value="C:plasma membrane"/>
    <property type="evidence" value="ECO:0007669"/>
    <property type="project" value="UniProtKB-SubCell"/>
</dbReference>
<dbReference type="InterPro" id="IPR036188">
    <property type="entry name" value="FAD/NAD-bd_sf"/>
</dbReference>
<dbReference type="GO" id="GO:0009061">
    <property type="term" value="P:anaerobic respiration"/>
    <property type="evidence" value="ECO:0007669"/>
    <property type="project" value="TreeGrafter"/>
</dbReference>
<comment type="catalytic activity">
    <reaction evidence="13">
        <text>a quinone + succinate = fumarate + a quinol</text>
        <dbReference type="Rhea" id="RHEA:40523"/>
        <dbReference type="ChEBI" id="CHEBI:24646"/>
        <dbReference type="ChEBI" id="CHEBI:29806"/>
        <dbReference type="ChEBI" id="CHEBI:30031"/>
        <dbReference type="ChEBI" id="CHEBI:132124"/>
        <dbReference type="EC" id="1.3.5.1"/>
    </reaction>
</comment>
<evidence type="ECO:0000256" key="8">
    <source>
        <dbReference type="ARBA" id="ARBA00022630"/>
    </source>
</evidence>
<dbReference type="GO" id="GO:0050660">
    <property type="term" value="F:flavin adenine dinucleotide binding"/>
    <property type="evidence" value="ECO:0007669"/>
    <property type="project" value="InterPro"/>
</dbReference>
<evidence type="ECO:0000256" key="10">
    <source>
        <dbReference type="ARBA" id="ARBA00022982"/>
    </source>
</evidence>
<evidence type="ECO:0000259" key="16">
    <source>
        <dbReference type="Pfam" id="PF02910"/>
    </source>
</evidence>
<name>A0A6S6RU22_9BACT</name>
<dbReference type="GO" id="GO:0022900">
    <property type="term" value="P:electron transport chain"/>
    <property type="evidence" value="ECO:0007669"/>
    <property type="project" value="InterPro"/>
</dbReference>
<dbReference type="NCBIfam" id="TIGR01812">
    <property type="entry name" value="sdhA_frdA_Gneg"/>
    <property type="match status" value="1"/>
</dbReference>
<evidence type="ECO:0000256" key="7">
    <source>
        <dbReference type="ARBA" id="ARBA00022448"/>
    </source>
</evidence>
<evidence type="ECO:0000256" key="3">
    <source>
        <dbReference type="ARBA" id="ARBA00004894"/>
    </source>
</evidence>
<comment type="similarity">
    <text evidence="4">Belongs to the FAD-dependent oxidoreductase 2 family. FRD/SDH subfamily.</text>
</comment>
<keyword evidence="12" id="KW-0472">Membrane</keyword>
<evidence type="ECO:0000256" key="14">
    <source>
        <dbReference type="PIRSR" id="PIRSR000171-1"/>
    </source>
</evidence>